<reference evidence="3" key="1">
    <citation type="submission" date="2017-02" db="EMBL/GenBank/DDBJ databases">
        <authorList>
            <person name="Varghese N."/>
            <person name="Submissions S."/>
        </authorList>
    </citation>
    <scope>NUCLEOTIDE SEQUENCE [LARGE SCALE GENOMIC DNA]</scope>
    <source>
        <strain evidence="3">VKM Ac-2052</strain>
    </source>
</reference>
<dbReference type="GO" id="GO:0016853">
    <property type="term" value="F:isomerase activity"/>
    <property type="evidence" value="ECO:0007669"/>
    <property type="project" value="UniProtKB-KW"/>
</dbReference>
<dbReference type="Gene3D" id="3.40.30.10">
    <property type="entry name" value="Glutaredoxin"/>
    <property type="match status" value="1"/>
</dbReference>
<evidence type="ECO:0000259" key="1">
    <source>
        <dbReference type="Pfam" id="PF13462"/>
    </source>
</evidence>
<dbReference type="CDD" id="cd02972">
    <property type="entry name" value="DsbA_family"/>
    <property type="match status" value="1"/>
</dbReference>
<dbReference type="PROSITE" id="PS51257">
    <property type="entry name" value="PROKAR_LIPOPROTEIN"/>
    <property type="match status" value="1"/>
</dbReference>
<dbReference type="Pfam" id="PF13462">
    <property type="entry name" value="Thioredoxin_4"/>
    <property type="match status" value="1"/>
</dbReference>
<organism evidence="2 3">
    <name type="scientific">Agreia bicolorata</name>
    <dbReference type="NCBI Taxonomy" id="110935"/>
    <lineage>
        <taxon>Bacteria</taxon>
        <taxon>Bacillati</taxon>
        <taxon>Actinomycetota</taxon>
        <taxon>Actinomycetes</taxon>
        <taxon>Micrococcales</taxon>
        <taxon>Microbacteriaceae</taxon>
        <taxon>Agreia</taxon>
    </lineage>
</organism>
<name>A0A1T4WQW6_9MICO</name>
<accession>A0A1T4WQW6</accession>
<evidence type="ECO:0000313" key="2">
    <source>
        <dbReference type="EMBL" id="SKA79750.1"/>
    </source>
</evidence>
<dbReference type="InterPro" id="IPR012336">
    <property type="entry name" value="Thioredoxin-like_fold"/>
</dbReference>
<protein>
    <submittedName>
        <fullName evidence="2">Protein-disulfide isomerase</fullName>
    </submittedName>
</protein>
<dbReference type="SUPFAM" id="SSF52833">
    <property type="entry name" value="Thioredoxin-like"/>
    <property type="match status" value="1"/>
</dbReference>
<dbReference type="EMBL" id="FUYG01000001">
    <property type="protein sequence ID" value="SKA79750.1"/>
    <property type="molecule type" value="Genomic_DNA"/>
</dbReference>
<gene>
    <name evidence="2" type="ORF">SAMN06295879_0118</name>
</gene>
<sequence>MHRPDSRPNYSRTRYGHLLSAAVLALSVVLSGCSTKETPPPTATPDAQTVPALTGTVGAAHLDEGFVQIGSGTKTVDLYVDPMCPYCKLFEETSGPMLFAEAANGTATLRVHPLAILNRLSNGSMYSTRAAAILTAIAAEQPEKTQPFLVALYQNQPAEETVGITDNDLIAIAKTVGFEGTLTQEHLAPYRAWVDQHTAQATAGPLPTTREVFAVQQVPTVIVNGAVFPGNSDQGAAFASFYASK</sequence>
<evidence type="ECO:0000313" key="3">
    <source>
        <dbReference type="Proteomes" id="UP000189735"/>
    </source>
</evidence>
<keyword evidence="2" id="KW-0413">Isomerase</keyword>
<feature type="domain" description="Thioredoxin-like fold" evidence="1">
    <location>
        <begin position="74"/>
        <end position="233"/>
    </location>
</feature>
<proteinExistence type="predicted"/>
<dbReference type="Proteomes" id="UP000189735">
    <property type="component" value="Unassembled WGS sequence"/>
</dbReference>
<dbReference type="AlphaFoldDB" id="A0A1T4WQW6"/>
<dbReference type="InterPro" id="IPR036249">
    <property type="entry name" value="Thioredoxin-like_sf"/>
</dbReference>